<sequence length="233" mass="27128">MKKADAMYAYARNHKLGQNITPIFGGWLQRKHFGLIEAALGKDEEVIASFIGRHHPEDNENFTPFEGEDRADFEERMRATQTGKVRYFDCKGFHAYAITDAGRLIFARWVPFNHDYKSIPLHNINTINPNTRIFWGFLRIESFREVFSIFWTKKTVFAIAKLLEDSKSYMQDGIMDGITSAKRAQQIQEKAKLSKSQLTTETNFEKLKERKKALDAGLITPAEYEEYKQRFLQ</sequence>
<dbReference type="Proteomes" id="UP000664256">
    <property type="component" value="Unassembled WGS sequence"/>
</dbReference>
<organism evidence="1 2">
    <name type="scientific">Candidatus Enterococcus myersii</name>
    <dbReference type="NCBI Taxonomy" id="2815322"/>
    <lineage>
        <taxon>Bacteria</taxon>
        <taxon>Bacillati</taxon>
        <taxon>Bacillota</taxon>
        <taxon>Bacilli</taxon>
        <taxon>Lactobacillales</taxon>
        <taxon>Enterococcaceae</taxon>
        <taxon>Enterococcus</taxon>
    </lineage>
</organism>
<keyword evidence="2" id="KW-1185">Reference proteome</keyword>
<proteinExistence type="predicted"/>
<evidence type="ECO:0000313" key="2">
    <source>
        <dbReference type="Proteomes" id="UP000664256"/>
    </source>
</evidence>
<name>A0ABS3HAZ2_9ENTE</name>
<dbReference type="RefSeq" id="WP_206904550.1">
    <property type="nucleotide sequence ID" value="NZ_JAFLVT010000017.1"/>
</dbReference>
<reference evidence="1 2" key="1">
    <citation type="submission" date="2021-03" db="EMBL/GenBank/DDBJ databases">
        <title>Enterococcal diversity collection.</title>
        <authorList>
            <person name="Gilmore M.S."/>
            <person name="Schwartzman J."/>
            <person name="Van Tyne D."/>
            <person name="Martin M."/>
            <person name="Earl A.M."/>
            <person name="Manson A.L."/>
            <person name="Straub T."/>
            <person name="Salamzade R."/>
            <person name="Saavedra J."/>
            <person name="Lebreton F."/>
            <person name="Prichula J."/>
            <person name="Schaufler K."/>
            <person name="Gaca A."/>
            <person name="Sgardioli B."/>
            <person name="Wagenaar J."/>
            <person name="Strong T."/>
        </authorList>
    </citation>
    <scope>NUCLEOTIDE SEQUENCE [LARGE SCALE GENOMIC DNA]</scope>
    <source>
        <strain evidence="1 2">MJM12</strain>
    </source>
</reference>
<dbReference type="EMBL" id="JAFLVT010000017">
    <property type="protein sequence ID" value="MBO0450134.1"/>
    <property type="molecule type" value="Genomic_DNA"/>
</dbReference>
<comment type="caution">
    <text evidence="1">The sequence shown here is derived from an EMBL/GenBank/DDBJ whole genome shotgun (WGS) entry which is preliminary data.</text>
</comment>
<gene>
    <name evidence="1" type="ORF">JZO76_11435</name>
</gene>
<evidence type="ECO:0008006" key="3">
    <source>
        <dbReference type="Google" id="ProtNLM"/>
    </source>
</evidence>
<protein>
    <recommendedName>
        <fullName evidence="3">SHOCT domain-containing protein</fullName>
    </recommendedName>
</protein>
<accession>A0ABS3HAZ2</accession>
<evidence type="ECO:0000313" key="1">
    <source>
        <dbReference type="EMBL" id="MBO0450134.1"/>
    </source>
</evidence>